<reference evidence="2 3" key="1">
    <citation type="submission" date="2017-04" db="EMBL/GenBank/DDBJ databases">
        <title>Draft genome sequence of Marssonina coronaria NL1: causal agent of apple blotch.</title>
        <authorList>
            <person name="Cheng Q."/>
        </authorList>
    </citation>
    <scope>NUCLEOTIDE SEQUENCE [LARGE SCALE GENOMIC DNA]</scope>
    <source>
        <strain evidence="2 3">NL1</strain>
    </source>
</reference>
<feature type="compositionally biased region" description="Polar residues" evidence="1">
    <location>
        <begin position="288"/>
        <end position="299"/>
    </location>
</feature>
<comment type="caution">
    <text evidence="2">The sequence shown here is derived from an EMBL/GenBank/DDBJ whole genome shotgun (WGS) entry which is preliminary data.</text>
</comment>
<feature type="region of interest" description="Disordered" evidence="1">
    <location>
        <begin position="218"/>
        <end position="238"/>
    </location>
</feature>
<evidence type="ECO:0000313" key="3">
    <source>
        <dbReference type="Proteomes" id="UP000242519"/>
    </source>
</evidence>
<dbReference type="OrthoDB" id="5380370at2759"/>
<feature type="region of interest" description="Disordered" evidence="1">
    <location>
        <begin position="288"/>
        <end position="321"/>
    </location>
</feature>
<accession>A0A218YX52</accession>
<sequence length="576" mass="64422">MAPQQLNTSRIASGRRLLETQSASEHDYHHLPSMSTVYPSPVKAFFDEELELNLDFDVDRDSDFGSDLDLDLDIQPVSEPDSEFDSDLELELDTMRPLSPRTLYAQSFDRPKTSKTRSTRPVRKNLKEMTGCETAEEEFENLPLAVRRKRKTSSKHSVVSNEESWTLPDKSKDNDALAGQGHEVFAGQPQEPRRQTTVIPDASDEAFYKAAWQSRKVAQPFDSRPVTPRSSSDDTRPHILEESTSNMAGYMHESFRWVDEEQDLESMLDDYHANLDGVIIPTPYSASRPSFRRNLSPSQALVGRRSISSLQPGSPKPELRNRVRARSRTMSFNKPQHIISSPGATTDSSPTHYQHPEARMKLRVYLASPQKFDEAIEFGFPSIDDLTEGAEKVTEDAEAVKKPRPCPSKDVERVKNSFASDRGLSFLNDDMVSLSEDDISMADTESPLTPSFGHQNRPLATSGSKAGKSSFDSHLGIGKPISLKQPDSHPNSMAGSREMTLRMTLTRSDLRADETAIYGWQRCKSSVSDEPSSSLDEKCEMRGPLGGADGWAPLDKEACAIKRFWNKVKSAQKKTT</sequence>
<name>A0A218YX52_9HELO</name>
<evidence type="ECO:0000313" key="2">
    <source>
        <dbReference type="EMBL" id="OWP00391.1"/>
    </source>
</evidence>
<feature type="region of interest" description="Disordered" evidence="1">
    <location>
        <begin position="150"/>
        <end position="177"/>
    </location>
</feature>
<dbReference type="EMBL" id="MZNU01000326">
    <property type="protein sequence ID" value="OWP00391.1"/>
    <property type="molecule type" value="Genomic_DNA"/>
</dbReference>
<gene>
    <name evidence="2" type="ORF">B2J93_3941</name>
</gene>
<proteinExistence type="predicted"/>
<dbReference type="AlphaFoldDB" id="A0A218YX52"/>
<feature type="compositionally biased region" description="Polar residues" evidence="1">
    <location>
        <begin position="155"/>
        <end position="164"/>
    </location>
</feature>
<dbReference type="InParanoid" id="A0A218YX52"/>
<organism evidence="2 3">
    <name type="scientific">Diplocarpon coronariae</name>
    <dbReference type="NCBI Taxonomy" id="2795749"/>
    <lineage>
        <taxon>Eukaryota</taxon>
        <taxon>Fungi</taxon>
        <taxon>Dikarya</taxon>
        <taxon>Ascomycota</taxon>
        <taxon>Pezizomycotina</taxon>
        <taxon>Leotiomycetes</taxon>
        <taxon>Helotiales</taxon>
        <taxon>Drepanopezizaceae</taxon>
        <taxon>Diplocarpon</taxon>
    </lineage>
</organism>
<keyword evidence="3" id="KW-1185">Reference proteome</keyword>
<protein>
    <submittedName>
        <fullName evidence="2">Uncharacterized protein</fullName>
    </submittedName>
</protein>
<feature type="compositionally biased region" description="Polar residues" evidence="1">
    <location>
        <begin position="448"/>
        <end position="464"/>
    </location>
</feature>
<feature type="region of interest" description="Disordered" evidence="1">
    <location>
        <begin position="448"/>
        <end position="470"/>
    </location>
</feature>
<evidence type="ECO:0000256" key="1">
    <source>
        <dbReference type="SAM" id="MobiDB-lite"/>
    </source>
</evidence>
<dbReference type="Proteomes" id="UP000242519">
    <property type="component" value="Unassembled WGS sequence"/>
</dbReference>